<dbReference type="PANTHER" id="PTHR30590">
    <property type="entry name" value="INNER MEMBRANE PROTEIN"/>
    <property type="match status" value="1"/>
</dbReference>
<dbReference type="RefSeq" id="WP_012447144.1">
    <property type="nucleotide sequence ID" value="NC_010718.1"/>
</dbReference>
<dbReference type="Pfam" id="PF04235">
    <property type="entry name" value="DUF418"/>
    <property type="match status" value="1"/>
</dbReference>
<dbReference type="InterPro" id="IPR007349">
    <property type="entry name" value="DUF418"/>
</dbReference>
<feature type="transmembrane region" description="Helical" evidence="1">
    <location>
        <begin position="129"/>
        <end position="150"/>
    </location>
</feature>
<feature type="transmembrane region" description="Helical" evidence="1">
    <location>
        <begin position="79"/>
        <end position="96"/>
    </location>
</feature>
<dbReference type="InParanoid" id="B2A766"/>
<dbReference type="PANTHER" id="PTHR30590:SF2">
    <property type="entry name" value="INNER MEMBRANE PROTEIN"/>
    <property type="match status" value="1"/>
</dbReference>
<proteinExistence type="predicted"/>
<feature type="transmembrane region" description="Helical" evidence="1">
    <location>
        <begin position="220"/>
        <end position="238"/>
    </location>
</feature>
<keyword evidence="1" id="KW-1133">Transmembrane helix</keyword>
<feature type="domain" description="DUF418" evidence="2">
    <location>
        <begin position="201"/>
        <end position="359"/>
    </location>
</feature>
<dbReference type="eggNOG" id="COG2311">
    <property type="taxonomic scope" value="Bacteria"/>
</dbReference>
<organism evidence="3 4">
    <name type="scientific">Natranaerobius thermophilus (strain ATCC BAA-1301 / DSM 18059 / JW/NM-WN-LF)</name>
    <dbReference type="NCBI Taxonomy" id="457570"/>
    <lineage>
        <taxon>Bacteria</taxon>
        <taxon>Bacillati</taxon>
        <taxon>Bacillota</taxon>
        <taxon>Clostridia</taxon>
        <taxon>Natranaerobiales</taxon>
        <taxon>Natranaerobiaceae</taxon>
        <taxon>Natranaerobius</taxon>
    </lineage>
</organism>
<evidence type="ECO:0000313" key="3">
    <source>
        <dbReference type="EMBL" id="ACB84260.1"/>
    </source>
</evidence>
<evidence type="ECO:0000256" key="1">
    <source>
        <dbReference type="SAM" id="Phobius"/>
    </source>
</evidence>
<reference evidence="3 4" key="1">
    <citation type="submission" date="2008-04" db="EMBL/GenBank/DDBJ databases">
        <title>Complete sequence of chromosome of Natranaerobius thermophilus JW/NM-WN-LF.</title>
        <authorList>
            <consortium name="US DOE Joint Genome Institute"/>
            <person name="Copeland A."/>
            <person name="Lucas S."/>
            <person name="Lapidus A."/>
            <person name="Glavina del Rio T."/>
            <person name="Dalin E."/>
            <person name="Tice H."/>
            <person name="Bruce D."/>
            <person name="Goodwin L."/>
            <person name="Pitluck S."/>
            <person name="Chertkov O."/>
            <person name="Brettin T."/>
            <person name="Detter J.C."/>
            <person name="Han C."/>
            <person name="Kuske C.R."/>
            <person name="Schmutz J."/>
            <person name="Larimer F."/>
            <person name="Land M."/>
            <person name="Hauser L."/>
            <person name="Kyrpides N."/>
            <person name="Lykidis A."/>
            <person name="Mesbah N.M."/>
            <person name="Wiegel J."/>
        </authorList>
    </citation>
    <scope>NUCLEOTIDE SEQUENCE [LARGE SCALE GENOMIC DNA]</scope>
    <source>
        <strain evidence="4">ATCC BAA-1301 / DSM 18059 / JW/NM-WN-LF</strain>
    </source>
</reference>
<feature type="transmembrane region" description="Helical" evidence="1">
    <location>
        <begin position="44"/>
        <end position="67"/>
    </location>
</feature>
<evidence type="ECO:0000313" key="4">
    <source>
        <dbReference type="Proteomes" id="UP000001683"/>
    </source>
</evidence>
<feature type="transmembrane region" description="Helical" evidence="1">
    <location>
        <begin position="258"/>
        <end position="274"/>
    </location>
</feature>
<dbReference type="EMBL" id="CP001034">
    <property type="protein sequence ID" value="ACB84260.1"/>
    <property type="molecule type" value="Genomic_DNA"/>
</dbReference>
<feature type="transmembrane region" description="Helical" evidence="1">
    <location>
        <begin position="102"/>
        <end position="117"/>
    </location>
</feature>
<sequence>MGSLKERVEIVDALRGFALFGMLIANLGVFTHNEIDFLEMASTIYSQFILNNFYPMFAILFGLSFYMFMSRPRNTKLIFVRRLVILLILGIMHMVFVWHLDILHAYAITGIFLLFFYKMDLSSLKKWLVVLFILDMLFAAFLSDLLSGLVTTSAPSIISSYNASSYGANLSITIENVPGILYDAVVDIPHHLFLFLIGLYLGKSGVFMETRDRLESVVRVSWWSMGLFVLFYFSRMIVRNYGLADEYLSLPLSNLFNLSLTFFYITLFVVFYHWKKDNYIFDRFRLIGKMTLTSYLTHSVIYLLLFYEINLGLYNELPTMLTPLLAVVIYLAQSEFARIWLNKFGHGPVEKVWRFFTYVGTD</sequence>
<keyword evidence="1" id="KW-0812">Transmembrane</keyword>
<gene>
    <name evidence="3" type="ordered locus">Nther_0666</name>
</gene>
<accession>B2A766</accession>
<protein>
    <recommendedName>
        <fullName evidence="2">DUF418 domain-containing protein</fullName>
    </recommendedName>
</protein>
<feature type="transmembrane region" description="Helical" evidence="1">
    <location>
        <begin position="313"/>
        <end position="332"/>
    </location>
</feature>
<dbReference type="HOGENOM" id="CLU_039610_0_1_9"/>
<dbReference type="OrthoDB" id="9807744at2"/>
<feature type="transmembrane region" description="Helical" evidence="1">
    <location>
        <begin position="286"/>
        <end position="307"/>
    </location>
</feature>
<dbReference type="STRING" id="457570.Nther_0666"/>
<keyword evidence="1" id="KW-0472">Membrane</keyword>
<evidence type="ECO:0000259" key="2">
    <source>
        <dbReference type="Pfam" id="PF04235"/>
    </source>
</evidence>
<dbReference type="KEGG" id="nth:Nther_0666"/>
<feature type="transmembrane region" description="Helical" evidence="1">
    <location>
        <begin position="188"/>
        <end position="208"/>
    </location>
</feature>
<keyword evidence="4" id="KW-1185">Reference proteome</keyword>
<dbReference type="AlphaFoldDB" id="B2A766"/>
<feature type="transmembrane region" description="Helical" evidence="1">
    <location>
        <begin position="12"/>
        <end position="32"/>
    </location>
</feature>
<dbReference type="Proteomes" id="UP000001683">
    <property type="component" value="Chromosome"/>
</dbReference>
<dbReference type="InterPro" id="IPR052529">
    <property type="entry name" value="Bact_Transport_Assoc"/>
</dbReference>
<reference evidence="3 4" key="2">
    <citation type="journal article" date="2011" name="J. Bacteriol.">
        <title>Complete genome sequence of the anaerobic, halophilic alkalithermophile Natranaerobius thermophilus JW/NM-WN-LF.</title>
        <authorList>
            <person name="Zhao B."/>
            <person name="Mesbah N.M."/>
            <person name="Dalin E."/>
            <person name="Goodwin L."/>
            <person name="Nolan M."/>
            <person name="Pitluck S."/>
            <person name="Chertkov O."/>
            <person name="Brettin T.S."/>
            <person name="Han J."/>
            <person name="Larimer F.W."/>
            <person name="Land M.L."/>
            <person name="Hauser L."/>
            <person name="Kyrpides N."/>
            <person name="Wiegel J."/>
        </authorList>
    </citation>
    <scope>NUCLEOTIDE SEQUENCE [LARGE SCALE GENOMIC DNA]</scope>
    <source>
        <strain evidence="4">ATCC BAA-1301 / DSM 18059 / JW/NM-WN-LF</strain>
    </source>
</reference>
<name>B2A766_NATTJ</name>